<comment type="caution">
    <text evidence="9">The sequence shown here is derived from an EMBL/GenBank/DDBJ whole genome shotgun (WGS) entry which is preliminary data.</text>
</comment>
<dbReference type="AlphaFoldDB" id="A0A7Z7BSN1"/>
<evidence type="ECO:0000256" key="3">
    <source>
        <dbReference type="ARBA" id="ARBA00023125"/>
    </source>
</evidence>
<proteinExistence type="inferred from homology"/>
<dbReference type="Gene3D" id="1.10.10.10">
    <property type="entry name" value="Winged helix-like DNA-binding domain superfamily/Winged helix DNA-binding domain"/>
    <property type="match status" value="1"/>
</dbReference>
<gene>
    <name evidence="9" type="ORF">SAMN05428983_5084</name>
</gene>
<evidence type="ECO:0000256" key="1">
    <source>
        <dbReference type="ARBA" id="ARBA00009437"/>
    </source>
</evidence>
<dbReference type="Gene3D" id="3.40.190.290">
    <property type="match status" value="1"/>
</dbReference>
<dbReference type="PROSITE" id="PS50931">
    <property type="entry name" value="HTH_LYSR"/>
    <property type="match status" value="1"/>
</dbReference>
<sequence>MNLTQLRSLIAVAEAGSFTAAATNVGITQSGMSQALAMLEESLGVKLLARHRHGIELTAFGERALDHARAALAHLDAIGKEAAEAAGEEVGSVRIAAFPSVFSTVLPPLLRRFRALYPGIELIALETDDREVEVWLEAGSIDLGIVLNPRPDSDAVLIGQDAWVAVLSTAHRLGRRETISLTDLAAEPFVLATGGCHVHARTLAEAEGLSLANVRMEVRDWASAIALVREGVGVSLVPESTLPEKRKGLRTARLDPSLCRRFGLVASPMRKHGRAANLLIELARR</sequence>
<dbReference type="GO" id="GO:0003677">
    <property type="term" value="F:DNA binding"/>
    <property type="evidence" value="ECO:0007669"/>
    <property type="project" value="UniProtKB-KW"/>
</dbReference>
<dbReference type="EMBL" id="FNEW01000009">
    <property type="protein sequence ID" value="SDK47374.1"/>
    <property type="molecule type" value="Genomic_DNA"/>
</dbReference>
<dbReference type="InterPro" id="IPR036388">
    <property type="entry name" value="WH-like_DNA-bd_sf"/>
</dbReference>
<dbReference type="RefSeq" id="WP_080814876.1">
    <property type="nucleotide sequence ID" value="NZ_CP048560.1"/>
</dbReference>
<dbReference type="PRINTS" id="PR00039">
    <property type="entry name" value="HTHLYSR"/>
</dbReference>
<dbReference type="FunFam" id="1.10.10.10:FF:000001">
    <property type="entry name" value="LysR family transcriptional regulator"/>
    <property type="match status" value="1"/>
</dbReference>
<dbReference type="InterPro" id="IPR036390">
    <property type="entry name" value="WH_DNA-bd_sf"/>
</dbReference>
<keyword evidence="4" id="KW-0804">Transcription</keyword>
<accession>A0A7Z7BSN1</accession>
<dbReference type="GO" id="GO:0003700">
    <property type="term" value="F:DNA-binding transcription factor activity"/>
    <property type="evidence" value="ECO:0007669"/>
    <property type="project" value="InterPro"/>
</dbReference>
<protein>
    <recommendedName>
        <fullName evidence="6">HTH-type transcriptional regulator TtuA</fullName>
    </recommendedName>
    <alternativeName>
        <fullName evidence="7">Tartrate utilization transcriptional regulator</fullName>
    </alternativeName>
</protein>
<evidence type="ECO:0000256" key="4">
    <source>
        <dbReference type="ARBA" id="ARBA00023163"/>
    </source>
</evidence>
<evidence type="ECO:0000256" key="6">
    <source>
        <dbReference type="ARBA" id="ARBA00067332"/>
    </source>
</evidence>
<evidence type="ECO:0000313" key="9">
    <source>
        <dbReference type="EMBL" id="SDK47374.1"/>
    </source>
</evidence>
<dbReference type="SUPFAM" id="SSF46785">
    <property type="entry name" value="Winged helix' DNA-binding domain"/>
    <property type="match status" value="1"/>
</dbReference>
<dbReference type="PANTHER" id="PTHR30419">
    <property type="entry name" value="HTH-TYPE TRANSCRIPTIONAL REGULATOR YBHD"/>
    <property type="match status" value="1"/>
</dbReference>
<evidence type="ECO:0000256" key="5">
    <source>
        <dbReference type="ARBA" id="ARBA00054626"/>
    </source>
</evidence>
<comment type="function">
    <text evidence="5">Transcriptional regulator of the ttuABCDE tartrate utilization operon.</text>
</comment>
<reference evidence="9 10" key="1">
    <citation type="submission" date="2016-10" db="EMBL/GenBank/DDBJ databases">
        <authorList>
            <person name="Varghese N."/>
            <person name="Submissions S."/>
        </authorList>
    </citation>
    <scope>NUCLEOTIDE SEQUENCE [LARGE SCALE GENOMIC DNA]</scope>
    <source>
        <strain evidence="9 10">PDC82</strain>
    </source>
</reference>
<dbReference type="Proteomes" id="UP000198917">
    <property type="component" value="Unassembled WGS sequence"/>
</dbReference>
<evidence type="ECO:0000256" key="7">
    <source>
        <dbReference type="ARBA" id="ARBA00083243"/>
    </source>
</evidence>
<dbReference type="Pfam" id="PF00126">
    <property type="entry name" value="HTH_1"/>
    <property type="match status" value="1"/>
</dbReference>
<name>A0A7Z7BSN1_9HYPH</name>
<keyword evidence="3 9" id="KW-0238">DNA-binding</keyword>
<comment type="similarity">
    <text evidence="1">Belongs to the LysR transcriptional regulatory family.</text>
</comment>
<dbReference type="PANTHER" id="PTHR30419:SF24">
    <property type="entry name" value="HTH-TYPE TRANSCRIPTIONAL REGULATOR CZCR"/>
    <property type="match status" value="1"/>
</dbReference>
<evidence type="ECO:0000259" key="8">
    <source>
        <dbReference type="PROSITE" id="PS50931"/>
    </source>
</evidence>
<dbReference type="Pfam" id="PF03466">
    <property type="entry name" value="LysR_substrate"/>
    <property type="match status" value="1"/>
</dbReference>
<dbReference type="GO" id="GO:0005829">
    <property type="term" value="C:cytosol"/>
    <property type="evidence" value="ECO:0007669"/>
    <property type="project" value="TreeGrafter"/>
</dbReference>
<dbReference type="InterPro" id="IPR005119">
    <property type="entry name" value="LysR_subst-bd"/>
</dbReference>
<keyword evidence="2" id="KW-0805">Transcription regulation</keyword>
<feature type="domain" description="HTH lysR-type" evidence="8">
    <location>
        <begin position="1"/>
        <end position="58"/>
    </location>
</feature>
<organism evidence="9 10">
    <name type="scientific">Agrobacterium fabrum</name>
    <dbReference type="NCBI Taxonomy" id="1176649"/>
    <lineage>
        <taxon>Bacteria</taxon>
        <taxon>Pseudomonadati</taxon>
        <taxon>Pseudomonadota</taxon>
        <taxon>Alphaproteobacteria</taxon>
        <taxon>Hyphomicrobiales</taxon>
        <taxon>Rhizobiaceae</taxon>
        <taxon>Rhizobium/Agrobacterium group</taxon>
        <taxon>Agrobacterium</taxon>
        <taxon>Agrobacterium tumefaciens complex</taxon>
    </lineage>
</organism>
<dbReference type="SUPFAM" id="SSF53850">
    <property type="entry name" value="Periplasmic binding protein-like II"/>
    <property type="match status" value="1"/>
</dbReference>
<dbReference type="CDD" id="cd05466">
    <property type="entry name" value="PBP2_LTTR_substrate"/>
    <property type="match status" value="1"/>
</dbReference>
<dbReference type="InterPro" id="IPR050950">
    <property type="entry name" value="HTH-type_LysR_regulators"/>
</dbReference>
<dbReference type="InterPro" id="IPR000847">
    <property type="entry name" value="LysR_HTH_N"/>
</dbReference>
<evidence type="ECO:0000256" key="2">
    <source>
        <dbReference type="ARBA" id="ARBA00023015"/>
    </source>
</evidence>
<evidence type="ECO:0000313" key="10">
    <source>
        <dbReference type="Proteomes" id="UP000198917"/>
    </source>
</evidence>